<name>C0G3W6_9HYPH</name>
<evidence type="ECO:0000256" key="1">
    <source>
        <dbReference type="ARBA" id="ARBA00023015"/>
    </source>
</evidence>
<dbReference type="Proteomes" id="UP000003678">
    <property type="component" value="Unassembled WGS sequence"/>
</dbReference>
<comment type="caution">
    <text evidence="5">The sequence shown here is derived from an EMBL/GenBank/DDBJ whole genome shotgun (WGS) entry which is preliminary data.</text>
</comment>
<dbReference type="InterPro" id="IPR011006">
    <property type="entry name" value="CheY-like_superfamily"/>
</dbReference>
<evidence type="ECO:0000256" key="2">
    <source>
        <dbReference type="ARBA" id="ARBA00023125"/>
    </source>
</evidence>
<gene>
    <name evidence="5" type="ORF">BCETI_1000370</name>
</gene>
<dbReference type="PROSITE" id="PS50043">
    <property type="entry name" value="HTH_LUXR_2"/>
    <property type="match status" value="1"/>
</dbReference>
<accession>C0G3W6</accession>
<dbReference type="PRINTS" id="PR00038">
    <property type="entry name" value="HTHLUXR"/>
</dbReference>
<dbReference type="GO" id="GO:0003677">
    <property type="term" value="F:DNA binding"/>
    <property type="evidence" value="ECO:0007669"/>
    <property type="project" value="UniProtKB-KW"/>
</dbReference>
<organism evidence="5 6">
    <name type="scientific">Brucella ceti str. Cudo</name>
    <dbReference type="NCBI Taxonomy" id="595497"/>
    <lineage>
        <taxon>Bacteria</taxon>
        <taxon>Pseudomonadati</taxon>
        <taxon>Pseudomonadota</taxon>
        <taxon>Alphaproteobacteria</taxon>
        <taxon>Hyphomicrobiales</taxon>
        <taxon>Brucellaceae</taxon>
        <taxon>Brucella/Ochrobactrum group</taxon>
        <taxon>Brucella</taxon>
    </lineage>
</organism>
<keyword evidence="3" id="KW-0804">Transcription</keyword>
<feature type="domain" description="HTH luxR-type" evidence="4">
    <location>
        <begin position="185"/>
        <end position="250"/>
    </location>
</feature>
<dbReference type="AlphaFoldDB" id="C0G3W6"/>
<keyword evidence="2" id="KW-0238">DNA-binding</keyword>
<keyword evidence="1" id="KW-0805">Transcription regulation</keyword>
<dbReference type="SMART" id="SM00421">
    <property type="entry name" value="HTH_LUXR"/>
    <property type="match status" value="1"/>
</dbReference>
<dbReference type="Gene3D" id="3.40.50.2300">
    <property type="match status" value="1"/>
</dbReference>
<dbReference type="SUPFAM" id="SSF46894">
    <property type="entry name" value="C-terminal effector domain of the bipartite response regulators"/>
    <property type="match status" value="1"/>
</dbReference>
<proteinExistence type="predicted"/>
<dbReference type="SUPFAM" id="SSF52172">
    <property type="entry name" value="CheY-like"/>
    <property type="match status" value="1"/>
</dbReference>
<dbReference type="CDD" id="cd06170">
    <property type="entry name" value="LuxR_C_like"/>
    <property type="match status" value="1"/>
</dbReference>
<dbReference type="InterPro" id="IPR000792">
    <property type="entry name" value="Tscrpt_reg_LuxR_C"/>
</dbReference>
<dbReference type="PANTHER" id="PTHR44688">
    <property type="entry name" value="DNA-BINDING TRANSCRIPTIONAL ACTIVATOR DEVR_DOSR"/>
    <property type="match status" value="1"/>
</dbReference>
<evidence type="ECO:0000256" key="3">
    <source>
        <dbReference type="ARBA" id="ARBA00023163"/>
    </source>
</evidence>
<dbReference type="Pfam" id="PF00196">
    <property type="entry name" value="GerE"/>
    <property type="match status" value="1"/>
</dbReference>
<reference evidence="5 6" key="1">
    <citation type="submission" date="2009-03" db="EMBL/GenBank/DDBJ databases">
        <authorList>
            <person name="Setubal J.C."/>
            <person name="Boyle S."/>
            <person name="Crasta O.R."/>
            <person name="Gillespie J.J."/>
            <person name="Kenyon R.W."/>
            <person name="Lu J."/>
            <person name="Mane S."/>
            <person name="Nagrani S."/>
            <person name="Shallom J.M."/>
            <person name="Shallom S."/>
            <person name="Shukla M."/>
            <person name="Snyder E.E."/>
            <person name="Sobral B.W."/>
            <person name="Wattam A.R."/>
            <person name="Will R."/>
            <person name="Williams K."/>
            <person name="Yoo H."/>
            <person name="Bruce D.H."/>
            <person name="Detter C."/>
            <person name="Munk C."/>
            <person name="Brettin T.S."/>
            <person name="Ficht T."/>
        </authorList>
    </citation>
    <scope>NUCLEOTIDE SEQUENCE [LARGE SCALE GENOMIC DNA]</scope>
    <source>
        <strain evidence="5 6">Cudo</strain>
    </source>
</reference>
<evidence type="ECO:0000259" key="4">
    <source>
        <dbReference type="PROSITE" id="PS50043"/>
    </source>
</evidence>
<evidence type="ECO:0000313" key="6">
    <source>
        <dbReference type="Proteomes" id="UP000003678"/>
    </source>
</evidence>
<dbReference type="PROSITE" id="PS00622">
    <property type="entry name" value="HTH_LUXR_1"/>
    <property type="match status" value="1"/>
</dbReference>
<dbReference type="EMBL" id="ACJD01000001">
    <property type="protein sequence ID" value="EEH15431.1"/>
    <property type="molecule type" value="Genomic_DNA"/>
</dbReference>
<evidence type="ECO:0000313" key="5">
    <source>
        <dbReference type="EMBL" id="EEH15431.1"/>
    </source>
</evidence>
<dbReference type="PANTHER" id="PTHR44688:SF16">
    <property type="entry name" value="DNA-BINDING TRANSCRIPTIONAL ACTIVATOR DEVR_DOSR"/>
    <property type="match status" value="1"/>
</dbReference>
<sequence length="257" mass="28186">MGRVQQRSRGTGMFEVKEGCLWAAPEKVGKRGRDSARGANALSQKGQSLLLVCKSNLERECIFNGLVMNGLKLAVICRPFIDHGEVLEDVAAVMIHIGSKRLADPFFSGEMQAIIDKWRPVPVVFLAEREEWAQVVRAMEIGARGYIPTSVDTRVCVEAIHLATAGGMYVPASMVTKPAAVDIDEDVLGELLTAREVEVVHAIRLGRSNKVIAYELGMSEGTVKAHVHNIMKKIGAANRTEVACMLHKMYGNMQNEN</sequence>
<dbReference type="GO" id="GO:0006355">
    <property type="term" value="P:regulation of DNA-templated transcription"/>
    <property type="evidence" value="ECO:0007669"/>
    <property type="project" value="InterPro"/>
</dbReference>
<dbReference type="InterPro" id="IPR016032">
    <property type="entry name" value="Sig_transdc_resp-reg_C-effctor"/>
</dbReference>
<protein>
    <submittedName>
        <fullName evidence="5">Monoamine regulon transcriptional regulator</fullName>
    </submittedName>
</protein>